<dbReference type="Proteomes" id="UP000288947">
    <property type="component" value="Chromosome"/>
</dbReference>
<organism evidence="3 4">
    <name type="scientific">Fervidobacterium changbaicum</name>
    <dbReference type="NCBI Taxonomy" id="310769"/>
    <lineage>
        <taxon>Bacteria</taxon>
        <taxon>Thermotogati</taxon>
        <taxon>Thermotogota</taxon>
        <taxon>Thermotogae</taxon>
        <taxon>Thermotogales</taxon>
        <taxon>Fervidobacteriaceae</taxon>
        <taxon>Fervidobacterium</taxon>
    </lineage>
</organism>
<evidence type="ECO:0000259" key="2">
    <source>
        <dbReference type="Pfam" id="PF13739"/>
    </source>
</evidence>
<dbReference type="EMBL" id="CP026721">
    <property type="protein sequence ID" value="QAV34039.1"/>
    <property type="molecule type" value="Genomic_DNA"/>
</dbReference>
<accession>A0AAE5XDD1</accession>
<proteinExistence type="predicted"/>
<dbReference type="Pfam" id="PF11738">
    <property type="entry name" value="DUF3298"/>
    <property type="match status" value="1"/>
</dbReference>
<gene>
    <name evidence="3" type="ORF">CBS1_10260</name>
</gene>
<dbReference type="RefSeq" id="WP_052107070.1">
    <property type="nucleotide sequence ID" value="NZ_CP026721.1"/>
</dbReference>
<evidence type="ECO:0000313" key="4">
    <source>
        <dbReference type="Proteomes" id="UP000288947"/>
    </source>
</evidence>
<feature type="domain" description="DUF3298" evidence="1">
    <location>
        <begin position="148"/>
        <end position="223"/>
    </location>
</feature>
<dbReference type="Gene3D" id="3.90.640.20">
    <property type="entry name" value="Heat-shock cognate protein, ATPase"/>
    <property type="match status" value="1"/>
</dbReference>
<reference evidence="3 4" key="1">
    <citation type="submission" date="2018-01" db="EMBL/GenBank/DDBJ databases">
        <title>The whole genome sequencing and assembly of Fervidobacterium changbaicum CBS-1 strain.</title>
        <authorList>
            <person name="Kim J.-Y."/>
            <person name="Park M.-K."/>
            <person name="Yi H."/>
            <person name="Bahn Y.-S."/>
            <person name="Kim J.F."/>
            <person name="Lee D.-W."/>
        </authorList>
    </citation>
    <scope>NUCLEOTIDE SEQUENCE [LARGE SCALE GENOMIC DNA]</scope>
    <source>
        <strain evidence="3 4">CBS-1</strain>
    </source>
</reference>
<dbReference type="InterPro" id="IPR037126">
    <property type="entry name" value="PdaC/RsiV-like_sf"/>
</dbReference>
<dbReference type="InterPro" id="IPR021729">
    <property type="entry name" value="DUF3298"/>
</dbReference>
<feature type="domain" description="Deacetylase PdaC" evidence="2">
    <location>
        <begin position="38"/>
        <end position="130"/>
    </location>
</feature>
<evidence type="ECO:0000313" key="3">
    <source>
        <dbReference type="EMBL" id="QAV34039.1"/>
    </source>
</evidence>
<keyword evidence="4" id="KW-1185">Reference proteome</keyword>
<dbReference type="InterPro" id="IPR025303">
    <property type="entry name" value="PdaC"/>
</dbReference>
<protein>
    <submittedName>
        <fullName evidence="3">DUF3298/DUF4163 domain-containing protein</fullName>
    </submittedName>
</protein>
<name>A0AAE5XDD1_9BACT</name>
<dbReference type="AlphaFoldDB" id="A0AAE5XDD1"/>
<dbReference type="Gene3D" id="3.30.565.40">
    <property type="entry name" value="Fervidobacterium nodosum Rt17-B1 like"/>
    <property type="match status" value="1"/>
</dbReference>
<evidence type="ECO:0000259" key="1">
    <source>
        <dbReference type="Pfam" id="PF11738"/>
    </source>
</evidence>
<dbReference type="Pfam" id="PF13739">
    <property type="entry name" value="PdaC"/>
    <property type="match status" value="1"/>
</dbReference>
<sequence length="236" mass="27473">MEKNTNSRYFLLGILFVVAIVAYVLSMQKGVVEIVETKSEDDFVKITIQIPKLKNTRDIDLENQFNNMIQDKLKAIVEDVKSMAQEAANDDMLHGKYEVHISTQVKYQSRDFVSLVMYYYTFTGGAHGNTIIETYNLDLSTNKIITLKDIFNSNCDYETIIKEEILKQIEERMTDFFEESIEYVKNENISERTFTISKDGLEIYYQDYEIAPHSSGLPVFKIDITKIRNCLKYNLK</sequence>